<name>A0A8S0PTJ3_OLEEU</name>
<sequence length="97" mass="10683">IVADIFVACLTNLPHAILKKCNNNTIVEREKSIQEATCPLEETQDILKALQKHEIPNLSPDRSIYIDEWHTLLKPTNHGISDSTSSSENNITASSGG</sequence>
<gene>
    <name evidence="2" type="ORF">OLEA9_A036992</name>
</gene>
<protein>
    <submittedName>
        <fullName evidence="2">Uncharacterized protein</fullName>
    </submittedName>
</protein>
<evidence type="ECO:0000256" key="1">
    <source>
        <dbReference type="SAM" id="MobiDB-lite"/>
    </source>
</evidence>
<reference evidence="2 3" key="1">
    <citation type="submission" date="2019-12" db="EMBL/GenBank/DDBJ databases">
        <authorList>
            <person name="Alioto T."/>
            <person name="Alioto T."/>
            <person name="Gomez Garrido J."/>
        </authorList>
    </citation>
    <scope>NUCLEOTIDE SEQUENCE [LARGE SCALE GENOMIC DNA]</scope>
</reference>
<evidence type="ECO:0000313" key="2">
    <source>
        <dbReference type="EMBL" id="CAA2954772.1"/>
    </source>
</evidence>
<dbReference type="OrthoDB" id="1915303at2759"/>
<dbReference type="PANTHER" id="PTHR35307:SF3">
    <property type="entry name" value="DUF4220 DOMAIN-CONTAINING PROTEIN"/>
    <property type="match status" value="1"/>
</dbReference>
<feature type="non-terminal residue" evidence="2">
    <location>
        <position position="1"/>
    </location>
</feature>
<dbReference type="EMBL" id="CACTIH010000125">
    <property type="protein sequence ID" value="CAA2954772.1"/>
    <property type="molecule type" value="Genomic_DNA"/>
</dbReference>
<feature type="compositionally biased region" description="Polar residues" evidence="1">
    <location>
        <begin position="78"/>
        <end position="97"/>
    </location>
</feature>
<organism evidence="2 3">
    <name type="scientific">Olea europaea subsp. europaea</name>
    <dbReference type="NCBI Taxonomy" id="158383"/>
    <lineage>
        <taxon>Eukaryota</taxon>
        <taxon>Viridiplantae</taxon>
        <taxon>Streptophyta</taxon>
        <taxon>Embryophyta</taxon>
        <taxon>Tracheophyta</taxon>
        <taxon>Spermatophyta</taxon>
        <taxon>Magnoliopsida</taxon>
        <taxon>eudicotyledons</taxon>
        <taxon>Gunneridae</taxon>
        <taxon>Pentapetalae</taxon>
        <taxon>asterids</taxon>
        <taxon>lamiids</taxon>
        <taxon>Lamiales</taxon>
        <taxon>Oleaceae</taxon>
        <taxon>Oleeae</taxon>
        <taxon>Olea</taxon>
    </lineage>
</organism>
<accession>A0A8S0PTJ3</accession>
<evidence type="ECO:0000313" key="3">
    <source>
        <dbReference type="Proteomes" id="UP000594638"/>
    </source>
</evidence>
<comment type="caution">
    <text evidence="2">The sequence shown here is derived from an EMBL/GenBank/DDBJ whole genome shotgun (WGS) entry which is preliminary data.</text>
</comment>
<dbReference type="AlphaFoldDB" id="A0A8S0PTJ3"/>
<proteinExistence type="predicted"/>
<dbReference type="PANTHER" id="PTHR35307">
    <property type="entry name" value="PROTEIN, PUTATIVE-RELATED"/>
    <property type="match status" value="1"/>
</dbReference>
<dbReference type="Proteomes" id="UP000594638">
    <property type="component" value="Unassembled WGS sequence"/>
</dbReference>
<keyword evidence="3" id="KW-1185">Reference proteome</keyword>
<feature type="non-terminal residue" evidence="2">
    <location>
        <position position="97"/>
    </location>
</feature>
<feature type="region of interest" description="Disordered" evidence="1">
    <location>
        <begin position="77"/>
        <end position="97"/>
    </location>
</feature>